<sequence length="622" mass="66294">MGNPGRGGAPGGDGSSASGTPGAESEHEVGPGSSESGPELESAARHPAEHYIVCGANTLAHRLVVELTEQYDVPVVAVVPSRDLDHAPQIGRLLGEAAVVVASTITEEVLHAAGVTRARGIALVDGDDQSNIHAALRVQALNEDVRVVLRIYNPRLGAHVERLLKNCSALSRSATAAPAFVNAALRRPNSVRVGSRAVSVEIGATGEREDFLCTVADRIDRQDLTRIRMLPDSPGPAAIWIGRTERQQLVEPGTRAVLRFVDEEPKPVFSPGSRLLWRLIDMVRFFTGVQLRMVLLGSVLAVIGSFVLIWVLARPFAWAVYQTLLDLAGSAVPDVYGQPGSAGVGGGWQRVAQVAITLSGVPLMAVVTAVLVENAASQRRTAPRQPSRGVRGHVVVIGLGNVGTRVATLLQSLGIPVVCVERDVSLRGILAIQALDIPVLTGEAPLEHHLRQARVHRARAVIALTGDDAANLEACLEARAIAPDVRIVLRLFDDDFAAHLYQSFTNAASRSVSYLAAPAFAAALMGREVQGTLSVHRHVVLIAEFVAEEGSELVGRTLRDIEVPGEIRVIAVRSPAARDYLWRPDHGRHIGAGDTYVLLTTRAGLGRHTGRVTRALAHPELS</sequence>
<comment type="caution">
    <text evidence="5">The sequence shown here is derived from an EMBL/GenBank/DDBJ whole genome shotgun (WGS) entry which is preliminary data.</text>
</comment>
<feature type="compositionally biased region" description="Gly residues" evidence="1">
    <location>
        <begin position="1"/>
        <end position="14"/>
    </location>
</feature>
<evidence type="ECO:0000256" key="1">
    <source>
        <dbReference type="SAM" id="MobiDB-lite"/>
    </source>
</evidence>
<keyword evidence="2" id="KW-1133">Transmembrane helix</keyword>
<dbReference type="RefSeq" id="WP_212527592.1">
    <property type="nucleotide sequence ID" value="NZ_JAGSOG010000022.1"/>
</dbReference>
<evidence type="ECO:0000259" key="4">
    <source>
        <dbReference type="PROSITE" id="PS51202"/>
    </source>
</evidence>
<dbReference type="InterPro" id="IPR036721">
    <property type="entry name" value="RCK_C_sf"/>
</dbReference>
<dbReference type="AlphaFoldDB" id="A0A941IPF0"/>
<dbReference type="InterPro" id="IPR050721">
    <property type="entry name" value="Trk_Ktr_HKT_K-transport"/>
</dbReference>
<dbReference type="Pfam" id="PF02254">
    <property type="entry name" value="TrkA_N"/>
    <property type="match status" value="2"/>
</dbReference>
<feature type="domain" description="RCK C-terminal" evidence="4">
    <location>
        <begin position="530"/>
        <end position="614"/>
    </location>
</feature>
<feature type="domain" description="RCK N-terminal" evidence="3">
    <location>
        <begin position="48"/>
        <end position="170"/>
    </location>
</feature>
<feature type="transmembrane region" description="Helical" evidence="2">
    <location>
        <begin position="351"/>
        <end position="372"/>
    </location>
</feature>
<keyword evidence="2" id="KW-0812">Transmembrane</keyword>
<feature type="compositionally biased region" description="Low complexity" evidence="1">
    <location>
        <begin position="30"/>
        <end position="41"/>
    </location>
</feature>
<keyword evidence="6" id="KW-1185">Reference proteome</keyword>
<evidence type="ECO:0000313" key="5">
    <source>
        <dbReference type="EMBL" id="MBR7833067.1"/>
    </source>
</evidence>
<proteinExistence type="predicted"/>
<accession>A0A941IPF0</accession>
<dbReference type="Proteomes" id="UP000675781">
    <property type="component" value="Unassembled WGS sequence"/>
</dbReference>
<evidence type="ECO:0000313" key="6">
    <source>
        <dbReference type="Proteomes" id="UP000675781"/>
    </source>
</evidence>
<dbReference type="InterPro" id="IPR003148">
    <property type="entry name" value="RCK_N"/>
</dbReference>
<dbReference type="EMBL" id="JAGSOG010000022">
    <property type="protein sequence ID" value="MBR7833067.1"/>
    <property type="molecule type" value="Genomic_DNA"/>
</dbReference>
<keyword evidence="2" id="KW-0472">Membrane</keyword>
<dbReference type="GO" id="GO:0006813">
    <property type="term" value="P:potassium ion transport"/>
    <property type="evidence" value="ECO:0007669"/>
    <property type="project" value="InterPro"/>
</dbReference>
<dbReference type="PROSITE" id="PS51202">
    <property type="entry name" value="RCK_C"/>
    <property type="match status" value="1"/>
</dbReference>
<dbReference type="PANTHER" id="PTHR43833">
    <property type="entry name" value="POTASSIUM CHANNEL PROTEIN 2-RELATED-RELATED"/>
    <property type="match status" value="1"/>
</dbReference>
<dbReference type="Gene3D" id="3.30.70.1450">
    <property type="entry name" value="Regulator of K+ conductance, C-terminal domain"/>
    <property type="match status" value="1"/>
</dbReference>
<feature type="region of interest" description="Disordered" evidence="1">
    <location>
        <begin position="1"/>
        <end position="44"/>
    </location>
</feature>
<dbReference type="SUPFAM" id="SSF116726">
    <property type="entry name" value="TrkA C-terminal domain-like"/>
    <property type="match status" value="1"/>
</dbReference>
<dbReference type="SUPFAM" id="SSF51735">
    <property type="entry name" value="NAD(P)-binding Rossmann-fold domains"/>
    <property type="match status" value="2"/>
</dbReference>
<organism evidence="5 6">
    <name type="scientific">Actinospica durhamensis</name>
    <dbReference type="NCBI Taxonomy" id="1508375"/>
    <lineage>
        <taxon>Bacteria</taxon>
        <taxon>Bacillati</taxon>
        <taxon>Actinomycetota</taxon>
        <taxon>Actinomycetes</taxon>
        <taxon>Catenulisporales</taxon>
        <taxon>Actinospicaceae</taxon>
        <taxon>Actinospica</taxon>
    </lineage>
</organism>
<reference evidence="5" key="1">
    <citation type="submission" date="2021-04" db="EMBL/GenBank/DDBJ databases">
        <title>Genome based classification of Actinospica acidithermotolerans sp. nov., an actinobacterium isolated from an Indonesian hot spring.</title>
        <authorList>
            <person name="Kusuma A.B."/>
            <person name="Putra K.E."/>
            <person name="Nafisah S."/>
            <person name="Loh J."/>
            <person name="Nouioui I."/>
            <person name="Goodfellow M."/>
        </authorList>
    </citation>
    <scope>NUCLEOTIDE SEQUENCE</scope>
    <source>
        <strain evidence="5">CSCA 57</strain>
    </source>
</reference>
<evidence type="ECO:0000259" key="3">
    <source>
        <dbReference type="PROSITE" id="PS51201"/>
    </source>
</evidence>
<dbReference type="GO" id="GO:0008324">
    <property type="term" value="F:monoatomic cation transmembrane transporter activity"/>
    <property type="evidence" value="ECO:0007669"/>
    <property type="project" value="InterPro"/>
</dbReference>
<protein>
    <submittedName>
        <fullName evidence="5">NAD-binding protein</fullName>
    </submittedName>
</protein>
<feature type="domain" description="RCK N-terminal" evidence="3">
    <location>
        <begin position="391"/>
        <end position="512"/>
    </location>
</feature>
<dbReference type="InterPro" id="IPR006037">
    <property type="entry name" value="RCK_C"/>
</dbReference>
<gene>
    <name evidence="5" type="ORF">KDL01_07320</name>
</gene>
<feature type="transmembrane region" description="Helical" evidence="2">
    <location>
        <begin position="294"/>
        <end position="313"/>
    </location>
</feature>
<evidence type="ECO:0000256" key="2">
    <source>
        <dbReference type="SAM" id="Phobius"/>
    </source>
</evidence>
<dbReference type="PROSITE" id="PS51201">
    <property type="entry name" value="RCK_N"/>
    <property type="match status" value="2"/>
</dbReference>
<dbReference type="InterPro" id="IPR036291">
    <property type="entry name" value="NAD(P)-bd_dom_sf"/>
</dbReference>
<dbReference type="PANTHER" id="PTHR43833:SF11">
    <property type="entry name" value="VOLTAGE-GATED POTASSIUM CHANNEL KCH"/>
    <property type="match status" value="1"/>
</dbReference>
<dbReference type="Gene3D" id="3.40.50.720">
    <property type="entry name" value="NAD(P)-binding Rossmann-like Domain"/>
    <property type="match status" value="2"/>
</dbReference>
<name>A0A941IPF0_9ACTN</name>